<dbReference type="AlphaFoldDB" id="M1VWE0"/>
<name>M1VWE0_CLAP2</name>
<comment type="caution">
    <text evidence="1">The sequence shown here is derived from an EMBL/GenBank/DDBJ whole genome shotgun (WGS) entry which is preliminary data.</text>
</comment>
<organism evidence="1 2">
    <name type="scientific">Claviceps purpurea (strain 20.1)</name>
    <name type="common">Ergot fungus</name>
    <name type="synonym">Sphacelia segetum</name>
    <dbReference type="NCBI Taxonomy" id="1111077"/>
    <lineage>
        <taxon>Eukaryota</taxon>
        <taxon>Fungi</taxon>
        <taxon>Dikarya</taxon>
        <taxon>Ascomycota</taxon>
        <taxon>Pezizomycotina</taxon>
        <taxon>Sordariomycetes</taxon>
        <taxon>Hypocreomycetidae</taxon>
        <taxon>Hypocreales</taxon>
        <taxon>Clavicipitaceae</taxon>
        <taxon>Claviceps</taxon>
    </lineage>
</organism>
<dbReference type="HOGENOM" id="CLU_3426856_0_0_1"/>
<reference evidence="1 2" key="1">
    <citation type="journal article" date="2013" name="PLoS Genet.">
        <title>Plant-symbiotic fungi as chemical engineers: Multi-genome analysis of the Clavicipitaceae reveals dynamics of alkaloid loci.</title>
        <authorList>
            <person name="Schardl C.L."/>
            <person name="Young C.A."/>
            <person name="Hesse U."/>
            <person name="Amyotte S.G."/>
            <person name="Andreeva K."/>
            <person name="Calie P.J."/>
            <person name="Fleetwood D.J."/>
            <person name="Haws D.C."/>
            <person name="Moore N."/>
            <person name="Oeser B."/>
            <person name="Panaccione D.G."/>
            <person name="Schweri K.K."/>
            <person name="Voisey C.R."/>
            <person name="Farman M.L."/>
            <person name="Jaromczyk J.W."/>
            <person name="Roe B.A."/>
            <person name="O'Sullivan D.M."/>
            <person name="Scott B."/>
            <person name="Tudzynski P."/>
            <person name="An Z."/>
            <person name="Arnaoudova E.G."/>
            <person name="Bullock C.T."/>
            <person name="Charlton N.D."/>
            <person name="Chen L."/>
            <person name="Cox M."/>
            <person name="Dinkins R.D."/>
            <person name="Florea S."/>
            <person name="Glenn A.E."/>
            <person name="Gordon A."/>
            <person name="Gueldener U."/>
            <person name="Harris D.R."/>
            <person name="Hollin W."/>
            <person name="Jaromczyk J."/>
            <person name="Johnson R.D."/>
            <person name="Khan A.K."/>
            <person name="Leistner E."/>
            <person name="Leuchtmann A."/>
            <person name="Li C."/>
            <person name="Liu J."/>
            <person name="Liu J."/>
            <person name="Liu M."/>
            <person name="Mace W."/>
            <person name="Machado C."/>
            <person name="Nagabhyru P."/>
            <person name="Pan J."/>
            <person name="Schmid J."/>
            <person name="Sugawara K."/>
            <person name="Steiner U."/>
            <person name="Takach J.E."/>
            <person name="Tanaka E."/>
            <person name="Webb J.S."/>
            <person name="Wilson E.V."/>
            <person name="Wiseman J.L."/>
            <person name="Yoshida R."/>
            <person name="Zeng Z."/>
        </authorList>
    </citation>
    <scope>NUCLEOTIDE SEQUENCE [LARGE SCALE GENOMIC DNA]</scope>
    <source>
        <strain evidence="1 2">20.1</strain>
    </source>
</reference>
<accession>M1VWE0</accession>
<dbReference type="VEuPathDB" id="FungiDB:CPUR_04958"/>
<sequence length="21" mass="2309">MGNWAVTFLPGARTRLGSAFR</sequence>
<evidence type="ECO:0000313" key="1">
    <source>
        <dbReference type="EMBL" id="CCE31107.1"/>
    </source>
</evidence>
<dbReference type="Proteomes" id="UP000016801">
    <property type="component" value="Unassembled WGS sequence"/>
</dbReference>
<dbReference type="EMBL" id="CAGA01000028">
    <property type="protein sequence ID" value="CCE31107.1"/>
    <property type="molecule type" value="Genomic_DNA"/>
</dbReference>
<keyword evidence="2" id="KW-1185">Reference proteome</keyword>
<proteinExistence type="predicted"/>
<gene>
    <name evidence="1" type="ORF">CPUR_04958</name>
</gene>
<protein>
    <submittedName>
        <fullName evidence="1">Uncharacterized protein</fullName>
    </submittedName>
</protein>
<evidence type="ECO:0000313" key="2">
    <source>
        <dbReference type="Proteomes" id="UP000016801"/>
    </source>
</evidence>